<accession>A0A844HUJ7</accession>
<dbReference type="Gene3D" id="3.40.50.2000">
    <property type="entry name" value="Glycogen Phosphorylase B"/>
    <property type="match status" value="2"/>
</dbReference>
<reference evidence="3 4" key="1">
    <citation type="submission" date="2019-06" db="EMBL/GenBank/DDBJ databases">
        <title>Enrichment of Autotrophic Halophilic Microorganisms from Red Sea Brine Pool Using Microbial Electrosynthesis System.</title>
        <authorList>
            <person name="Alqahtani M.F."/>
            <person name="Bajracharya S."/>
            <person name="Katuri K.P."/>
            <person name="Ali M."/>
            <person name="Saikaly P.E."/>
        </authorList>
    </citation>
    <scope>NUCLEOTIDE SEQUENCE [LARGE SCALE GENOMIC DNA]</scope>
    <source>
        <strain evidence="3">MES15</strain>
    </source>
</reference>
<name>A0A844HUJ7_9GAMM</name>
<dbReference type="GO" id="GO:0016757">
    <property type="term" value="F:glycosyltransferase activity"/>
    <property type="evidence" value="ECO:0007669"/>
    <property type="project" value="InterPro"/>
</dbReference>
<dbReference type="SUPFAM" id="SSF53756">
    <property type="entry name" value="UDP-Glycosyltransferase/glycogen phosphorylase"/>
    <property type="match status" value="1"/>
</dbReference>
<evidence type="ECO:0000259" key="1">
    <source>
        <dbReference type="Pfam" id="PF00534"/>
    </source>
</evidence>
<evidence type="ECO:0000313" key="3">
    <source>
        <dbReference type="EMBL" id="MTI98599.1"/>
    </source>
</evidence>
<dbReference type="EMBL" id="VENC01000008">
    <property type="protein sequence ID" value="MTI98599.1"/>
    <property type="molecule type" value="Genomic_DNA"/>
</dbReference>
<gene>
    <name evidence="3" type="ORF">FH752_08260</name>
</gene>
<comment type="caution">
    <text evidence="3">The sequence shown here is derived from an EMBL/GenBank/DDBJ whole genome shotgun (WGS) entry which is preliminary data.</text>
</comment>
<dbReference type="Pfam" id="PF00534">
    <property type="entry name" value="Glycos_transf_1"/>
    <property type="match status" value="1"/>
</dbReference>
<dbReference type="Proteomes" id="UP000431462">
    <property type="component" value="Unassembled WGS sequence"/>
</dbReference>
<dbReference type="PANTHER" id="PTHR12526">
    <property type="entry name" value="GLYCOSYLTRANSFERASE"/>
    <property type="match status" value="1"/>
</dbReference>
<dbReference type="GO" id="GO:1901135">
    <property type="term" value="P:carbohydrate derivative metabolic process"/>
    <property type="evidence" value="ECO:0007669"/>
    <property type="project" value="UniProtKB-ARBA"/>
</dbReference>
<protein>
    <submittedName>
        <fullName evidence="3">Glycosyltransferase</fullName>
    </submittedName>
</protein>
<dbReference type="InterPro" id="IPR001296">
    <property type="entry name" value="Glyco_trans_1"/>
</dbReference>
<evidence type="ECO:0000313" key="4">
    <source>
        <dbReference type="Proteomes" id="UP000431462"/>
    </source>
</evidence>
<organism evidence="3 4">
    <name type="scientific">Marinobacter adhaerens</name>
    <dbReference type="NCBI Taxonomy" id="1033846"/>
    <lineage>
        <taxon>Bacteria</taxon>
        <taxon>Pseudomonadati</taxon>
        <taxon>Pseudomonadota</taxon>
        <taxon>Gammaproteobacteria</taxon>
        <taxon>Pseudomonadales</taxon>
        <taxon>Marinobacteraceae</taxon>
        <taxon>Marinobacter</taxon>
    </lineage>
</organism>
<feature type="domain" description="Glycosyl transferase family 1" evidence="1">
    <location>
        <begin position="190"/>
        <end position="339"/>
    </location>
</feature>
<keyword evidence="3" id="KW-0808">Transferase</keyword>
<dbReference type="InterPro" id="IPR028098">
    <property type="entry name" value="Glyco_trans_4-like_N"/>
</dbReference>
<evidence type="ECO:0000259" key="2">
    <source>
        <dbReference type="Pfam" id="PF13439"/>
    </source>
</evidence>
<proteinExistence type="predicted"/>
<dbReference type="PANTHER" id="PTHR12526:SF630">
    <property type="entry name" value="GLYCOSYLTRANSFERASE"/>
    <property type="match status" value="1"/>
</dbReference>
<sequence>MKLSIIMDRYINPHAGTEGQVIKLVQGLLEKGWEVRFAVLRGSDYTRSGQFPVAVDELGIGSISNPANWLRTFQYGRQLKSEGFSLAHCFFNDASVICPPMMRLAGLPAIISRRDMGFWYTADYKRILRLTGRFVRAAVCNSQAVAEVTQKAENLPARKVHVIYNGYPDVVVPDEEVSDSRAFSSTKRCLVIGIVANLRPIKRIEDLIRALGLLVAAGYKLELRVVGAGEKAPYEALVTELNLQNCVNFIGGKADPDLFIRDFDIAVLCSESEGFSNAIIEYMRCGKPVVCTRTGGNPEIVTDGENGYLVPVGDVQELANKLEVLIEQPELREKMGRDGAAKVREHYSLETMLSQHVVLYQSIAPEVRQA</sequence>
<feature type="domain" description="Glycosyltransferase subfamily 4-like N-terminal" evidence="2">
    <location>
        <begin position="16"/>
        <end position="167"/>
    </location>
</feature>
<dbReference type="AlphaFoldDB" id="A0A844HUJ7"/>
<dbReference type="Pfam" id="PF13439">
    <property type="entry name" value="Glyco_transf_4"/>
    <property type="match status" value="1"/>
</dbReference>